<feature type="region of interest" description="Disordered" evidence="1">
    <location>
        <begin position="503"/>
        <end position="525"/>
    </location>
</feature>
<feature type="compositionally biased region" description="Basic and acidic residues" evidence="1">
    <location>
        <begin position="191"/>
        <end position="205"/>
    </location>
</feature>
<feature type="compositionally biased region" description="Acidic residues" evidence="1">
    <location>
        <begin position="565"/>
        <end position="575"/>
    </location>
</feature>
<feature type="region of interest" description="Disordered" evidence="1">
    <location>
        <begin position="898"/>
        <end position="948"/>
    </location>
</feature>
<feature type="compositionally biased region" description="Gly residues" evidence="1">
    <location>
        <begin position="908"/>
        <end position="918"/>
    </location>
</feature>
<reference evidence="3 4" key="1">
    <citation type="submission" date="2018-11" db="EMBL/GenBank/DDBJ databases">
        <authorList>
            <consortium name="Pathogen Informatics"/>
        </authorList>
    </citation>
    <scope>NUCLEOTIDE SEQUENCE [LARGE SCALE GENOMIC DNA]</scope>
</reference>
<evidence type="ECO:0000256" key="1">
    <source>
        <dbReference type="SAM" id="MobiDB-lite"/>
    </source>
</evidence>
<organism evidence="3">
    <name type="scientific">Heligmosomoides polygyrus</name>
    <name type="common">Parasitic roundworm</name>
    <dbReference type="NCBI Taxonomy" id="6339"/>
    <lineage>
        <taxon>Eukaryota</taxon>
        <taxon>Metazoa</taxon>
        <taxon>Ecdysozoa</taxon>
        <taxon>Nematoda</taxon>
        <taxon>Chromadorea</taxon>
        <taxon>Rhabditida</taxon>
        <taxon>Rhabditina</taxon>
        <taxon>Rhabditomorpha</taxon>
        <taxon>Strongyloidea</taxon>
        <taxon>Heligmosomidae</taxon>
        <taxon>Heligmosomoides</taxon>
    </lineage>
</organism>
<evidence type="ECO:0000313" key="3">
    <source>
        <dbReference type="EMBL" id="VDO75651.1"/>
    </source>
</evidence>
<feature type="compositionally biased region" description="Low complexity" evidence="1">
    <location>
        <begin position="269"/>
        <end position="281"/>
    </location>
</feature>
<proteinExistence type="predicted"/>
<sequence length="948" mass="102373">MRTWCALLLLLNSASAQFFSFGESERPPTSQIEALGDQFGVREALGAWSKVLRNVATRPQSSRRDPPNPREFTIAPNVKREDLQKVLFEKKEGDNIINERLLYLLLPRIKGQPPFTSTTVPTTITLTTKQASTTSHLPPMTTTTSNATISTAFDDATTNATMFTSTAPVEQSDSTFDTYASTTPKRKHEYPKKAKWSEEDTKEFELDSSELAILEREYTKKLAQLKAQKTERMNRHPADDNRDPTDDETTLSPSTSVDLPELPAKRNQTEPSTTRTPLFTTTNNQQFTVVFHTAAKQRHEAVEKSKVESKLLSILSNAVKEHDLRFEKALKGLESADANTSTFASHVSDPRPPTPADEYTSADTSPSSVEQVAEVALRNALKETEHDDGVTAVEPHEHSVSSSTWKPVTATGIQSTSETGSNADEATTLAAVSLPMTEEAMEVNEVLSLIEADEKAEKAEAGSDSYEIRRLREKTRAKILAFLERRVEKITAALDRTSVKPIISSTTVPPTTTSKSSTKSDSKISKNTIATEVTTTLTTSSTASASTTGTTDDDEPSVAFKQIPEAEEDDSDGMPEEGKSEAMNSAAKTTPPTIVRSSISPAQLNPEPTKLANVISPIAGIIDNIGPIIAPLLQSRAATASAAAVKAAGVRTSYGQSGRDLLVHSDGENSIIGYGTQLAREILNPGSLQRDREDRQRAIASKIASMKESMQYQSSSGNEVHNIPLYQALNPSLTHPVTLQARQSYGQAYHRVASIPLAEQAAQAAQPYISRPSLPPYFVAPPPGYVGPLPPPPPPPPTLPIAHNLLDAPRRAPVSPSVTHEAAPPSFGSVAPYTLAAEVKEFPSGFSIQEHITKAPKPLLSTTGTAQVSDGTGFERGRSEVKTTFFQDSGLMVGNEAPAPVRPPLGLGTSGAGFGGGRRPTESFDDVTTSNDSVSFYSSNRRRKMAKN</sequence>
<feature type="compositionally biased region" description="Polar residues" evidence="1">
    <location>
        <begin position="582"/>
        <end position="602"/>
    </location>
</feature>
<keyword evidence="4" id="KW-1185">Reference proteome</keyword>
<evidence type="ECO:0000313" key="4">
    <source>
        <dbReference type="Proteomes" id="UP000050761"/>
    </source>
</evidence>
<keyword evidence="2" id="KW-0732">Signal</keyword>
<gene>
    <name evidence="3" type="ORF">HPBE_LOCUS8270</name>
</gene>
<feature type="compositionally biased region" description="Low complexity" evidence="1">
    <location>
        <begin position="503"/>
        <end position="517"/>
    </location>
</feature>
<feature type="region of interest" description="Disordered" evidence="1">
    <location>
        <begin position="564"/>
        <end position="602"/>
    </location>
</feature>
<reference evidence="5" key="2">
    <citation type="submission" date="2019-09" db="UniProtKB">
        <authorList>
            <consortium name="WormBaseParasite"/>
        </authorList>
    </citation>
    <scope>IDENTIFICATION</scope>
</reference>
<feature type="compositionally biased region" description="Polar residues" evidence="1">
    <location>
        <begin position="926"/>
        <end position="939"/>
    </location>
</feature>
<name>A0A3P7XMI6_HELPZ</name>
<accession>A0A3P7XMI6</accession>
<dbReference type="EMBL" id="UZAH01026105">
    <property type="protein sequence ID" value="VDO75651.1"/>
    <property type="molecule type" value="Genomic_DNA"/>
</dbReference>
<dbReference type="WBParaSite" id="HPBE_0000826901-mRNA-1">
    <property type="protein sequence ID" value="HPBE_0000826901-mRNA-1"/>
    <property type="gene ID" value="HPBE_0000826901"/>
</dbReference>
<feature type="chain" id="PRO_5044596494" evidence="2">
    <location>
        <begin position="17"/>
        <end position="948"/>
    </location>
</feature>
<feature type="signal peptide" evidence="2">
    <location>
        <begin position="1"/>
        <end position="16"/>
    </location>
</feature>
<feature type="region of interest" description="Disordered" evidence="1">
    <location>
        <begin position="174"/>
        <end position="206"/>
    </location>
</feature>
<feature type="compositionally biased region" description="Polar residues" evidence="1">
    <location>
        <begin position="174"/>
        <end position="183"/>
    </location>
</feature>
<dbReference type="Proteomes" id="UP000050761">
    <property type="component" value="Unassembled WGS sequence"/>
</dbReference>
<protein>
    <submittedName>
        <fullName evidence="5">Mucin-5AC</fullName>
    </submittedName>
</protein>
<feature type="region of interest" description="Disordered" evidence="1">
    <location>
        <begin position="341"/>
        <end position="368"/>
    </location>
</feature>
<evidence type="ECO:0000313" key="5">
    <source>
        <dbReference type="WBParaSite" id="HPBE_0000826901-mRNA-1"/>
    </source>
</evidence>
<feature type="region of interest" description="Disordered" evidence="1">
    <location>
        <begin position="225"/>
        <end position="281"/>
    </location>
</feature>
<dbReference type="OrthoDB" id="5873478at2759"/>
<feature type="compositionally biased region" description="Basic and acidic residues" evidence="1">
    <location>
        <begin position="228"/>
        <end position="244"/>
    </location>
</feature>
<feature type="region of interest" description="Disordered" evidence="1">
    <location>
        <begin position="538"/>
        <end position="557"/>
    </location>
</feature>
<dbReference type="AlphaFoldDB" id="A0A3P7XMI6"/>
<feature type="compositionally biased region" description="Low complexity" evidence="1">
    <location>
        <begin position="538"/>
        <end position="550"/>
    </location>
</feature>
<evidence type="ECO:0000256" key="2">
    <source>
        <dbReference type="SAM" id="SignalP"/>
    </source>
</evidence>